<gene>
    <name evidence="2" type="ORF">FB567DRAFT_272198</name>
</gene>
<protein>
    <recommendedName>
        <fullName evidence="1">2EXR domain-containing protein</fullName>
    </recommendedName>
</protein>
<dbReference type="OrthoDB" id="3473305at2759"/>
<evidence type="ECO:0000259" key="1">
    <source>
        <dbReference type="Pfam" id="PF20150"/>
    </source>
</evidence>
<comment type="caution">
    <text evidence="2">The sequence shown here is derived from an EMBL/GenBank/DDBJ whole genome shotgun (WGS) entry which is preliminary data.</text>
</comment>
<sequence>MSSITFYPFSRLPLELRNQIWAYSMPTTISISIKEGVDMEVTSVSAPEIGQMLATKESRDAFLRGKFSGPVGTYSTEVEDYVDFWVNEDTTLQLVISPSSGPTLHITWTDLDFMLPGVLRAIKKLHVACSQPERLARLFSMPEGGLVSPGNSHWDEDDMWLKETVASDRKCRESFQQELKVTTGVATLEEISNGSEEEMKEWELVGEEVVKGFGLETQFSTTKAFALAGAEKEVEVKEWREMREKVGEEVGGGVALTEEAIARLIQETGWEPRSSTPSSLYSGDEKMYYDGELWLTVP</sequence>
<dbReference type="Pfam" id="PF20150">
    <property type="entry name" value="2EXR"/>
    <property type="match status" value="1"/>
</dbReference>
<evidence type="ECO:0000313" key="2">
    <source>
        <dbReference type="EMBL" id="KAH7091329.1"/>
    </source>
</evidence>
<keyword evidence="3" id="KW-1185">Reference proteome</keyword>
<accession>A0A8K0RE29</accession>
<reference evidence="2" key="1">
    <citation type="journal article" date="2021" name="Nat. Commun.">
        <title>Genetic determinants of endophytism in the Arabidopsis root mycobiome.</title>
        <authorList>
            <person name="Mesny F."/>
            <person name="Miyauchi S."/>
            <person name="Thiergart T."/>
            <person name="Pickel B."/>
            <person name="Atanasova L."/>
            <person name="Karlsson M."/>
            <person name="Huettel B."/>
            <person name="Barry K.W."/>
            <person name="Haridas S."/>
            <person name="Chen C."/>
            <person name="Bauer D."/>
            <person name="Andreopoulos W."/>
            <person name="Pangilinan J."/>
            <person name="LaButti K."/>
            <person name="Riley R."/>
            <person name="Lipzen A."/>
            <person name="Clum A."/>
            <person name="Drula E."/>
            <person name="Henrissat B."/>
            <person name="Kohler A."/>
            <person name="Grigoriev I.V."/>
            <person name="Martin F.M."/>
            <person name="Hacquard S."/>
        </authorList>
    </citation>
    <scope>NUCLEOTIDE SEQUENCE</scope>
    <source>
        <strain evidence="2">MPI-SDFR-AT-0120</strain>
    </source>
</reference>
<evidence type="ECO:0000313" key="3">
    <source>
        <dbReference type="Proteomes" id="UP000813461"/>
    </source>
</evidence>
<dbReference type="AlphaFoldDB" id="A0A8K0RE29"/>
<proteinExistence type="predicted"/>
<dbReference type="InterPro" id="IPR045518">
    <property type="entry name" value="2EXR"/>
</dbReference>
<name>A0A8K0RE29_9PLEO</name>
<feature type="domain" description="2EXR" evidence="1">
    <location>
        <begin position="6"/>
        <end position="66"/>
    </location>
</feature>
<organism evidence="2 3">
    <name type="scientific">Paraphoma chrysanthemicola</name>
    <dbReference type="NCBI Taxonomy" id="798071"/>
    <lineage>
        <taxon>Eukaryota</taxon>
        <taxon>Fungi</taxon>
        <taxon>Dikarya</taxon>
        <taxon>Ascomycota</taxon>
        <taxon>Pezizomycotina</taxon>
        <taxon>Dothideomycetes</taxon>
        <taxon>Pleosporomycetidae</taxon>
        <taxon>Pleosporales</taxon>
        <taxon>Pleosporineae</taxon>
        <taxon>Phaeosphaeriaceae</taxon>
        <taxon>Paraphoma</taxon>
    </lineage>
</organism>
<dbReference type="Proteomes" id="UP000813461">
    <property type="component" value="Unassembled WGS sequence"/>
</dbReference>
<dbReference type="EMBL" id="JAGMVJ010000004">
    <property type="protein sequence ID" value="KAH7091329.1"/>
    <property type="molecule type" value="Genomic_DNA"/>
</dbReference>